<keyword evidence="5" id="KW-0235">DNA replication</keyword>
<dbReference type="NCBIfam" id="NF005942">
    <property type="entry name" value="PRK07994.1"/>
    <property type="match status" value="1"/>
</dbReference>
<dbReference type="InterPro" id="IPR038249">
    <property type="entry name" value="PolIII_tau_V_sf"/>
</dbReference>
<dbReference type="InterPro" id="IPR001270">
    <property type="entry name" value="ClpA/B"/>
</dbReference>
<feature type="compositionally biased region" description="Basic and acidic residues" evidence="12">
    <location>
        <begin position="653"/>
        <end position="663"/>
    </location>
</feature>
<dbReference type="InterPro" id="IPR027417">
    <property type="entry name" value="P-loop_NTPase"/>
</dbReference>
<dbReference type="NCBIfam" id="NF004046">
    <property type="entry name" value="PRK05563.1"/>
    <property type="match status" value="1"/>
</dbReference>
<feature type="region of interest" description="Disordered" evidence="12">
    <location>
        <begin position="580"/>
        <end position="701"/>
    </location>
</feature>
<keyword evidence="3" id="KW-0808">Transferase</keyword>
<evidence type="ECO:0000256" key="11">
    <source>
        <dbReference type="ARBA" id="ARBA00049244"/>
    </source>
</evidence>
<dbReference type="Gene3D" id="3.40.50.300">
    <property type="entry name" value="P-loop containing nucleotide triphosphate hydrolases"/>
    <property type="match status" value="1"/>
</dbReference>
<name>A0ABP9F1A0_9GAMM</name>
<dbReference type="SUPFAM" id="SSF48019">
    <property type="entry name" value="post-AAA+ oligomerization domain-like"/>
    <property type="match status" value="1"/>
</dbReference>
<feature type="region of interest" description="Disordered" evidence="12">
    <location>
        <begin position="478"/>
        <end position="507"/>
    </location>
</feature>
<dbReference type="InterPro" id="IPR008921">
    <property type="entry name" value="DNA_pol3_clamp-load_cplx_C"/>
</dbReference>
<evidence type="ECO:0000259" key="13">
    <source>
        <dbReference type="SMART" id="SM00382"/>
    </source>
</evidence>
<feature type="compositionally biased region" description="Low complexity" evidence="12">
    <location>
        <begin position="612"/>
        <end position="629"/>
    </location>
</feature>
<dbReference type="NCBIfam" id="TIGR02397">
    <property type="entry name" value="dnaX_nterm"/>
    <property type="match status" value="1"/>
</dbReference>
<dbReference type="Pfam" id="PF12170">
    <property type="entry name" value="DNA_pol3_tau_5"/>
    <property type="match status" value="1"/>
</dbReference>
<evidence type="ECO:0000256" key="4">
    <source>
        <dbReference type="ARBA" id="ARBA00022695"/>
    </source>
</evidence>
<reference evidence="15" key="1">
    <citation type="journal article" date="2019" name="Int. J. Syst. Evol. Microbiol.">
        <title>The Global Catalogue of Microorganisms (GCM) 10K type strain sequencing project: providing services to taxonomists for standard genome sequencing and annotation.</title>
        <authorList>
            <consortium name="The Broad Institute Genomics Platform"/>
            <consortium name="The Broad Institute Genome Sequencing Center for Infectious Disease"/>
            <person name="Wu L."/>
            <person name="Ma J."/>
        </authorList>
    </citation>
    <scope>NUCLEOTIDE SEQUENCE [LARGE SCALE GENOMIC DNA]</scope>
    <source>
        <strain evidence="15">JCM 18401</strain>
    </source>
</reference>
<evidence type="ECO:0000313" key="14">
    <source>
        <dbReference type="EMBL" id="GAA4891913.1"/>
    </source>
</evidence>
<keyword evidence="6" id="KW-0479">Metal-binding</keyword>
<protein>
    <recommendedName>
        <fullName evidence="2">DNA-directed DNA polymerase</fullName>
        <ecNumber evidence="2">2.7.7.7</ecNumber>
    </recommendedName>
</protein>
<dbReference type="Pfam" id="PF12169">
    <property type="entry name" value="DNA_pol3_gamma3"/>
    <property type="match status" value="1"/>
</dbReference>
<dbReference type="SUPFAM" id="SSF52540">
    <property type="entry name" value="P-loop containing nucleoside triphosphate hydrolases"/>
    <property type="match status" value="1"/>
</dbReference>
<evidence type="ECO:0000256" key="6">
    <source>
        <dbReference type="ARBA" id="ARBA00022723"/>
    </source>
</evidence>
<accession>A0ABP9F1A0</accession>
<dbReference type="Proteomes" id="UP001499988">
    <property type="component" value="Unassembled WGS sequence"/>
</dbReference>
<dbReference type="SMART" id="SM00382">
    <property type="entry name" value="AAA"/>
    <property type="match status" value="1"/>
</dbReference>
<organism evidence="14 15">
    <name type="scientific">Ferrimonas pelagia</name>
    <dbReference type="NCBI Taxonomy" id="1177826"/>
    <lineage>
        <taxon>Bacteria</taxon>
        <taxon>Pseudomonadati</taxon>
        <taxon>Pseudomonadota</taxon>
        <taxon>Gammaproteobacteria</taxon>
        <taxon>Alteromonadales</taxon>
        <taxon>Ferrimonadaceae</taxon>
        <taxon>Ferrimonas</taxon>
    </lineage>
</organism>
<evidence type="ECO:0000256" key="2">
    <source>
        <dbReference type="ARBA" id="ARBA00012417"/>
    </source>
</evidence>
<dbReference type="InterPro" id="IPR021029">
    <property type="entry name" value="DNA_pol_III_tau_dom-5"/>
</dbReference>
<evidence type="ECO:0000256" key="8">
    <source>
        <dbReference type="ARBA" id="ARBA00022833"/>
    </source>
</evidence>
<feature type="compositionally biased region" description="Low complexity" evidence="12">
    <location>
        <begin position="687"/>
        <end position="699"/>
    </location>
</feature>
<evidence type="ECO:0000256" key="10">
    <source>
        <dbReference type="ARBA" id="ARBA00022932"/>
    </source>
</evidence>
<evidence type="ECO:0000256" key="12">
    <source>
        <dbReference type="SAM" id="MobiDB-lite"/>
    </source>
</evidence>
<keyword evidence="7" id="KW-0547">Nucleotide-binding</keyword>
<dbReference type="InterPro" id="IPR003593">
    <property type="entry name" value="AAA+_ATPase"/>
</dbReference>
<dbReference type="Pfam" id="PF13177">
    <property type="entry name" value="DNA_pol3_delta2"/>
    <property type="match status" value="1"/>
</dbReference>
<comment type="catalytic activity">
    <reaction evidence="11">
        <text>DNA(n) + a 2'-deoxyribonucleoside 5'-triphosphate = DNA(n+1) + diphosphate</text>
        <dbReference type="Rhea" id="RHEA:22508"/>
        <dbReference type="Rhea" id="RHEA-COMP:17339"/>
        <dbReference type="Rhea" id="RHEA-COMP:17340"/>
        <dbReference type="ChEBI" id="CHEBI:33019"/>
        <dbReference type="ChEBI" id="CHEBI:61560"/>
        <dbReference type="ChEBI" id="CHEBI:173112"/>
        <dbReference type="EC" id="2.7.7.7"/>
    </reaction>
</comment>
<dbReference type="CDD" id="cd18137">
    <property type="entry name" value="HLD_clamp_pol_III_gamma_tau"/>
    <property type="match status" value="1"/>
</dbReference>
<keyword evidence="4" id="KW-0548">Nucleotidyltransferase</keyword>
<dbReference type="CDD" id="cd00009">
    <property type="entry name" value="AAA"/>
    <property type="match status" value="1"/>
</dbReference>
<dbReference type="InterPro" id="IPR022754">
    <property type="entry name" value="DNA_pol_III_gamma-3"/>
</dbReference>
<dbReference type="Gene3D" id="3.30.300.150">
    <property type="entry name" value="DNA polymerase III, tau subunit, domain V"/>
    <property type="match status" value="1"/>
</dbReference>
<evidence type="ECO:0000256" key="9">
    <source>
        <dbReference type="ARBA" id="ARBA00022840"/>
    </source>
</evidence>
<dbReference type="InterPro" id="IPR045085">
    <property type="entry name" value="HLD_clamp_pol_III_gamma_tau"/>
</dbReference>
<dbReference type="EMBL" id="BAABJZ010000087">
    <property type="protein sequence ID" value="GAA4891913.1"/>
    <property type="molecule type" value="Genomic_DNA"/>
</dbReference>
<evidence type="ECO:0000256" key="1">
    <source>
        <dbReference type="ARBA" id="ARBA00006360"/>
    </source>
</evidence>
<dbReference type="Gene3D" id="1.10.8.60">
    <property type="match status" value="1"/>
</dbReference>
<proteinExistence type="inferred from homology"/>
<dbReference type="InterPro" id="IPR050238">
    <property type="entry name" value="DNA_Rep/Repair_Clamp_Loader"/>
</dbReference>
<keyword evidence="10" id="KW-0239">DNA-directed DNA polymerase</keyword>
<feature type="compositionally biased region" description="Low complexity" evidence="12">
    <location>
        <begin position="584"/>
        <end position="595"/>
    </location>
</feature>
<dbReference type="PRINTS" id="PR00300">
    <property type="entry name" value="CLPPROTEASEA"/>
</dbReference>
<keyword evidence="15" id="KW-1185">Reference proteome</keyword>
<comment type="caution">
    <text evidence="14">The sequence shown here is derived from an EMBL/GenBank/DDBJ whole genome shotgun (WGS) entry which is preliminary data.</text>
</comment>
<dbReference type="Gene3D" id="1.20.272.10">
    <property type="match status" value="1"/>
</dbReference>
<keyword evidence="9" id="KW-0067">ATP-binding</keyword>
<evidence type="ECO:0000313" key="15">
    <source>
        <dbReference type="Proteomes" id="UP001499988"/>
    </source>
</evidence>
<dbReference type="PANTHER" id="PTHR11669">
    <property type="entry name" value="REPLICATION FACTOR C / DNA POLYMERASE III GAMMA-TAU SUBUNIT"/>
    <property type="match status" value="1"/>
</dbReference>
<dbReference type="PANTHER" id="PTHR11669:SF0">
    <property type="entry name" value="PROTEIN STICHEL-LIKE 2"/>
    <property type="match status" value="1"/>
</dbReference>
<sequence length="835" mass="89986">MSYQVLARKWRPATFDQVVGQEHVLKALTHALEHNRLHHAYLFTGTRGVGKTSIARLLAKGLNCEQGVTATPCGQCDNCQEINQGRFVDLLEIDAASRTKVDDTREILDNVQYQPVRGRFKVYLIDEVHMLSRHSFNALLKTLEEPPEHVKFLLATTDPQKLPVTVLSRCLQFNLKSVTPKRIAGHLAKVLDAEQIAYDLPALDLLAQGADGSVRDGMSLTDQAIAHGAGELRLAQVQAMLGTLDSAYALKLLDTLCQGEPAQMLRILDEVESFAPDHDDLLRQMAAVLHQVALAQFSLKTHSDLASIEQLDQLASRLDREQIQLWYQILTQGRKDLALAPDPRSGLEMTLLRALAFAPVEPLPPLQARQVAPPVTVSAAPGDVVTASTAVAAPSLEATKPSQSAPADLEAPAVTVNSTSEALPSDAAPSAPQAVPVAQASAAVEPVAGAVRSATAPAAPEADEASLLAEQQVIRQQAEVMQSPASSEPVSTPAVAPPSDLNPPPFEQDEAAMAAEQAMLMAQAEEMIPYDAHFHEAAPSEPEPMVPPVEQEAAAAAEPALPAAGLPDLISQVLANQQSLSQRAAESSDSEAAAATPEPTLSKPSAARPKPEAVARGAAAAESNSASLTEAEDPMDRPPWVAAEDTPTAQVRAETDASADKPALRLVETQPSPEPRAEPQVAKTQVPAESASEAMAPPASDDERELDWQWYSAMAKLGIGARPRQLAVNSVLSRQDDRICLSLRSDQRHLNNESVIAPLKHSLEQLWQTEITLTIEIADKPGRETPLEIRRRRHKERLVQAREELLADPAIAWFQAEMDAKLIEESVSYQTPETH</sequence>
<feature type="region of interest" description="Disordered" evidence="12">
    <location>
        <begin position="537"/>
        <end position="557"/>
    </location>
</feature>
<comment type="similarity">
    <text evidence="1">Belongs to the DnaX/STICHEL family.</text>
</comment>
<evidence type="ECO:0000256" key="7">
    <source>
        <dbReference type="ARBA" id="ARBA00022741"/>
    </source>
</evidence>
<keyword evidence="8" id="KW-0862">Zinc</keyword>
<dbReference type="RefSeq" id="WP_345335890.1">
    <property type="nucleotide sequence ID" value="NZ_BAABJZ010000087.1"/>
</dbReference>
<feature type="compositionally biased region" description="Polar residues" evidence="12">
    <location>
        <begin position="478"/>
        <end position="490"/>
    </location>
</feature>
<dbReference type="InterPro" id="IPR012763">
    <property type="entry name" value="DNA_pol_III_sug/sutau_N"/>
</dbReference>
<evidence type="ECO:0000256" key="5">
    <source>
        <dbReference type="ARBA" id="ARBA00022705"/>
    </source>
</evidence>
<dbReference type="Pfam" id="PF22608">
    <property type="entry name" value="DNAX_ATPase_lid"/>
    <property type="match status" value="1"/>
</dbReference>
<dbReference type="EC" id="2.7.7.7" evidence="2"/>
<feature type="compositionally biased region" description="Low complexity" evidence="12">
    <location>
        <begin position="548"/>
        <end position="557"/>
    </location>
</feature>
<evidence type="ECO:0000256" key="3">
    <source>
        <dbReference type="ARBA" id="ARBA00022679"/>
    </source>
</evidence>
<feature type="domain" description="AAA+ ATPase" evidence="13">
    <location>
        <begin position="37"/>
        <end position="178"/>
    </location>
</feature>
<gene>
    <name evidence="14" type="ORF">GCM10023333_26520</name>
</gene>